<keyword evidence="4" id="KW-1185">Reference proteome</keyword>
<proteinExistence type="predicted"/>
<evidence type="ECO:0000313" key="4">
    <source>
        <dbReference type="Proteomes" id="UP000657592"/>
    </source>
</evidence>
<organism evidence="3 4">
    <name type="scientific">Microbacterium album</name>
    <dbReference type="NCBI Taxonomy" id="2053191"/>
    <lineage>
        <taxon>Bacteria</taxon>
        <taxon>Bacillati</taxon>
        <taxon>Actinomycetota</taxon>
        <taxon>Actinomycetes</taxon>
        <taxon>Micrococcales</taxon>
        <taxon>Microbacteriaceae</taxon>
        <taxon>Microbacterium</taxon>
    </lineage>
</organism>
<accession>A0A917MLL1</accession>
<evidence type="ECO:0000256" key="2">
    <source>
        <dbReference type="SAM" id="Phobius"/>
    </source>
</evidence>
<feature type="transmembrane region" description="Helical" evidence="2">
    <location>
        <begin position="194"/>
        <end position="216"/>
    </location>
</feature>
<dbReference type="Proteomes" id="UP000657592">
    <property type="component" value="Unassembled WGS sequence"/>
</dbReference>
<feature type="region of interest" description="Disordered" evidence="1">
    <location>
        <begin position="1"/>
        <end position="132"/>
    </location>
</feature>
<comment type="caution">
    <text evidence="3">The sequence shown here is derived from an EMBL/GenBank/DDBJ whole genome shotgun (WGS) entry which is preliminary data.</text>
</comment>
<evidence type="ECO:0000313" key="3">
    <source>
        <dbReference type="EMBL" id="GGH41551.1"/>
    </source>
</evidence>
<keyword evidence="2" id="KW-0812">Transmembrane</keyword>
<feature type="compositionally biased region" description="Pro residues" evidence="1">
    <location>
        <begin position="160"/>
        <end position="175"/>
    </location>
</feature>
<protein>
    <submittedName>
        <fullName evidence="3">Uncharacterized protein</fullName>
    </submittedName>
</protein>
<keyword evidence="2" id="KW-1133">Transmembrane helix</keyword>
<keyword evidence="2" id="KW-0472">Membrane</keyword>
<dbReference type="RefSeq" id="WP_229663130.1">
    <property type="nucleotide sequence ID" value="NZ_BMJY01000004.1"/>
</dbReference>
<feature type="compositionally biased region" description="Basic and acidic residues" evidence="1">
    <location>
        <begin position="106"/>
        <end position="128"/>
    </location>
</feature>
<feature type="transmembrane region" description="Helical" evidence="2">
    <location>
        <begin position="267"/>
        <end position="289"/>
    </location>
</feature>
<evidence type="ECO:0000256" key="1">
    <source>
        <dbReference type="SAM" id="MobiDB-lite"/>
    </source>
</evidence>
<feature type="region of interest" description="Disordered" evidence="1">
    <location>
        <begin position="146"/>
        <end position="175"/>
    </location>
</feature>
<feature type="compositionally biased region" description="Low complexity" evidence="1">
    <location>
        <begin position="33"/>
        <end position="64"/>
    </location>
</feature>
<feature type="transmembrane region" description="Helical" evidence="2">
    <location>
        <begin position="309"/>
        <end position="333"/>
    </location>
</feature>
<reference evidence="3" key="1">
    <citation type="journal article" date="2014" name="Int. J. Syst. Evol. Microbiol.">
        <title>Complete genome sequence of Corynebacterium casei LMG S-19264T (=DSM 44701T), isolated from a smear-ripened cheese.</title>
        <authorList>
            <consortium name="US DOE Joint Genome Institute (JGI-PGF)"/>
            <person name="Walter F."/>
            <person name="Albersmeier A."/>
            <person name="Kalinowski J."/>
            <person name="Ruckert C."/>
        </authorList>
    </citation>
    <scope>NUCLEOTIDE SEQUENCE</scope>
    <source>
        <strain evidence="3">CGMCC 1.15794</strain>
    </source>
</reference>
<feature type="compositionally biased region" description="Basic and acidic residues" evidence="1">
    <location>
        <begin position="70"/>
        <end position="81"/>
    </location>
</feature>
<dbReference type="EMBL" id="BMJY01000004">
    <property type="protein sequence ID" value="GGH41551.1"/>
    <property type="molecule type" value="Genomic_DNA"/>
</dbReference>
<dbReference type="AlphaFoldDB" id="A0A917MLL1"/>
<name>A0A917MLL1_9MICO</name>
<sequence>MSDAQGSYRDPSTGEPIEENADLEPAGSTDEQPATPDAPAGDASAGARAADDAAAADSAPDATPTVVARASDDEPVTRPEPGDPQPTESADEEPDYAALAAELDELERRMAPPREESAGDERAGDERPAPWFEPADRTQTLTAADEAPTQVAPAVTPSEPVTPEPSAPAAPPPAQLPVFVQAPEPPRKRGNRGAAAAIGLLAALAFAILYFAATLAHRALLGDVDLANIADVSLQLLASFALWVPVVAFFLGFWLLGVIVNRARWAAWVLLGVFVGLAAYAGHIGGQLFEAPFWLQTPSEARALIEDQLLSPLAIAAFVLGREITIWFGAWVARRGARVTAQNEEAQAEYERTIEAGPRLG</sequence>
<feature type="transmembrane region" description="Helical" evidence="2">
    <location>
        <begin position="236"/>
        <end position="260"/>
    </location>
</feature>
<reference evidence="3" key="2">
    <citation type="submission" date="2020-09" db="EMBL/GenBank/DDBJ databases">
        <authorList>
            <person name="Sun Q."/>
            <person name="Zhou Y."/>
        </authorList>
    </citation>
    <scope>NUCLEOTIDE SEQUENCE</scope>
    <source>
        <strain evidence="3">CGMCC 1.15794</strain>
    </source>
</reference>
<gene>
    <name evidence="3" type="ORF">GCM10010921_14220</name>
</gene>